<evidence type="ECO:0000313" key="1">
    <source>
        <dbReference type="EMBL" id="CAF4404294.1"/>
    </source>
</evidence>
<feature type="non-terminal residue" evidence="1">
    <location>
        <position position="1"/>
    </location>
</feature>
<dbReference type="AlphaFoldDB" id="A0A820PGQ7"/>
<protein>
    <submittedName>
        <fullName evidence="1">Uncharacterized protein</fullName>
    </submittedName>
</protein>
<name>A0A820PGQ7_9BILA</name>
<comment type="caution">
    <text evidence="1">The sequence shown here is derived from an EMBL/GenBank/DDBJ whole genome shotgun (WGS) entry which is preliminary data.</text>
</comment>
<reference evidence="1" key="1">
    <citation type="submission" date="2021-02" db="EMBL/GenBank/DDBJ databases">
        <authorList>
            <person name="Nowell W R."/>
        </authorList>
    </citation>
    <scope>NUCLEOTIDE SEQUENCE</scope>
</reference>
<sequence length="144" mass="15781">FFVERTCVGLLRIAARLLRREELASEVLASLRMLLLMKPHVIHSLSSEIAFGLHELLRTNAANIHKSDDWFTLFSLLEVVGAAAHPPPVLQAAIQNSTAEKHVLTSQSSVTTEADSECSDCATNSTVDKGYTSDSEVSLFEINK</sequence>
<gene>
    <name evidence="1" type="ORF">OXD698_LOCUS51644</name>
</gene>
<proteinExistence type="predicted"/>
<evidence type="ECO:0000313" key="2">
    <source>
        <dbReference type="Proteomes" id="UP000663844"/>
    </source>
</evidence>
<organism evidence="1 2">
    <name type="scientific">Adineta steineri</name>
    <dbReference type="NCBI Taxonomy" id="433720"/>
    <lineage>
        <taxon>Eukaryota</taxon>
        <taxon>Metazoa</taxon>
        <taxon>Spiralia</taxon>
        <taxon>Gnathifera</taxon>
        <taxon>Rotifera</taxon>
        <taxon>Eurotatoria</taxon>
        <taxon>Bdelloidea</taxon>
        <taxon>Adinetida</taxon>
        <taxon>Adinetidae</taxon>
        <taxon>Adineta</taxon>
    </lineage>
</organism>
<accession>A0A820PGQ7</accession>
<dbReference type="EMBL" id="CAJOAZ010026788">
    <property type="protein sequence ID" value="CAF4404294.1"/>
    <property type="molecule type" value="Genomic_DNA"/>
</dbReference>
<dbReference type="Proteomes" id="UP000663844">
    <property type="component" value="Unassembled WGS sequence"/>
</dbReference>